<feature type="transmembrane region" description="Helical" evidence="1">
    <location>
        <begin position="67"/>
        <end position="92"/>
    </location>
</feature>
<gene>
    <name evidence="2" type="ORF">CFX0092_A2833</name>
</gene>
<dbReference type="OrthoDB" id="150321at2"/>
<proteinExistence type="predicted"/>
<organism evidence="2 3">
    <name type="scientific">Candidatus Promineifilum breve</name>
    <dbReference type="NCBI Taxonomy" id="1806508"/>
    <lineage>
        <taxon>Bacteria</taxon>
        <taxon>Bacillati</taxon>
        <taxon>Chloroflexota</taxon>
        <taxon>Ardenticatenia</taxon>
        <taxon>Candidatus Promineifilales</taxon>
        <taxon>Candidatus Promineifilaceae</taxon>
        <taxon>Candidatus Promineifilum</taxon>
    </lineage>
</organism>
<keyword evidence="1" id="KW-1133">Transmembrane helix</keyword>
<evidence type="ECO:0000313" key="2">
    <source>
        <dbReference type="EMBL" id="CUS04711.2"/>
    </source>
</evidence>
<dbReference type="EMBL" id="LN890655">
    <property type="protein sequence ID" value="CUS04711.2"/>
    <property type="molecule type" value="Genomic_DNA"/>
</dbReference>
<dbReference type="KEGG" id="pbf:CFX0092_A2833"/>
<reference evidence="2" key="1">
    <citation type="submission" date="2016-01" db="EMBL/GenBank/DDBJ databases">
        <authorList>
            <person name="Mcilroy J.S."/>
            <person name="Karst M S."/>
            <person name="Albertsen M."/>
        </authorList>
    </citation>
    <scope>NUCLEOTIDE SEQUENCE</scope>
    <source>
        <strain evidence="2">Cfx-K</strain>
    </source>
</reference>
<sequence length="525" mass="58120">MKTVVGLYEEITDAQLAINELVRAGFDRANISLVATNRWADETMASTSTDDIDENGVMNPSQLGSDVAAGMATGGVVGGLGGVLLGLGALAIPGLGPVIAAGPLVAGLAGAGIGAAVGGLVGALVNWGVPAEEAELYAESVRRGGILVGLKTEEERVERAVNIMNQYGPIDVERHSESWRQSGWTAGDSDPLTAGLPVATAGAAAMVTPLPTGTTQMAAGNYLDYANYTTAFRDHFQTNYGGSGHAYAQYDPAYRYGYSLAQDDRYRNYETWDEFEATAGHGWTQNEHAAGRAWDEIKDAVRHGWESVKDAMDFEEDFTLFEPGFREHYGTQYIGSGRAYDAYAPAYRYGYDMAMDERWDEFDTWDEFEADARRGWEQTEGAAGRAWDEFKDAIRRGWEDVRDAMDMEADYNEYEPTFREHYASTYIHNNGQSRAYDWYEPAYRHGYVSGLDERYDSYDSWDNQLETDIRREWETGEFAAHSAWDDVKDAVRRGWESVREAFDADYDEDELIGESGGVGGYTSQR</sequence>
<dbReference type="Proteomes" id="UP000215027">
    <property type="component" value="Chromosome I"/>
</dbReference>
<evidence type="ECO:0008006" key="4">
    <source>
        <dbReference type="Google" id="ProtNLM"/>
    </source>
</evidence>
<dbReference type="AlphaFoldDB" id="A0A160T3F4"/>
<dbReference type="PANTHER" id="PTHR36109:SF2">
    <property type="entry name" value="MEMBRANE PROTEIN"/>
    <property type="match status" value="1"/>
</dbReference>
<dbReference type="PANTHER" id="PTHR36109">
    <property type="entry name" value="MEMBRANE PROTEIN-RELATED"/>
    <property type="match status" value="1"/>
</dbReference>
<keyword evidence="1" id="KW-0812">Transmembrane</keyword>
<evidence type="ECO:0000313" key="3">
    <source>
        <dbReference type="Proteomes" id="UP000215027"/>
    </source>
</evidence>
<dbReference type="RefSeq" id="WP_095044008.1">
    <property type="nucleotide sequence ID" value="NZ_LN890655.1"/>
</dbReference>
<keyword evidence="1" id="KW-0472">Membrane</keyword>
<evidence type="ECO:0000256" key="1">
    <source>
        <dbReference type="SAM" id="Phobius"/>
    </source>
</evidence>
<keyword evidence="3" id="KW-1185">Reference proteome</keyword>
<protein>
    <recommendedName>
        <fullName evidence="4">General stress protein 17M-like domain-containing protein</fullName>
    </recommendedName>
</protein>
<accession>A0A160T3F4</accession>
<feature type="transmembrane region" description="Helical" evidence="1">
    <location>
        <begin position="104"/>
        <end position="129"/>
    </location>
</feature>
<name>A0A160T3F4_9CHLR</name>
<dbReference type="InterPro" id="IPR052948">
    <property type="entry name" value="Low_temp-induced_all0457"/>
</dbReference>